<evidence type="ECO:0000256" key="10">
    <source>
        <dbReference type="SAM" id="Phobius"/>
    </source>
</evidence>
<evidence type="ECO:0000256" key="6">
    <source>
        <dbReference type="ARBA" id="ARBA00022989"/>
    </source>
</evidence>
<dbReference type="Pfam" id="PF13639">
    <property type="entry name" value="zf-RING_2"/>
    <property type="match status" value="1"/>
</dbReference>
<evidence type="ECO:0000259" key="11">
    <source>
        <dbReference type="PROSITE" id="PS50089"/>
    </source>
</evidence>
<dbReference type="GO" id="GO:0061630">
    <property type="term" value="F:ubiquitin protein ligase activity"/>
    <property type="evidence" value="ECO:0007669"/>
    <property type="project" value="TreeGrafter"/>
</dbReference>
<dbReference type="WormBase" id="SRAE_2000259200">
    <property type="protein sequence ID" value="SRP06225"/>
    <property type="gene ID" value="WBGene00262803"/>
</dbReference>
<feature type="transmembrane region" description="Helical" evidence="10">
    <location>
        <begin position="366"/>
        <end position="388"/>
    </location>
</feature>
<feature type="transmembrane region" description="Helical" evidence="10">
    <location>
        <begin position="199"/>
        <end position="223"/>
    </location>
</feature>
<dbReference type="InterPro" id="IPR001841">
    <property type="entry name" value="Znf_RING"/>
</dbReference>
<evidence type="ECO:0000313" key="12">
    <source>
        <dbReference type="EMBL" id="CEF67931.1"/>
    </source>
</evidence>
<accession>A0A090LDQ4</accession>
<comment type="subcellular location">
    <subcellularLocation>
        <location evidence="1">Membrane</location>
        <topology evidence="1">Multi-pass membrane protein</topology>
    </subcellularLocation>
</comment>
<dbReference type="WBParaSite" id="SRAE_2000259200.1">
    <property type="protein sequence ID" value="SRAE_2000259200.1"/>
    <property type="gene ID" value="WBGene00262803"/>
</dbReference>
<dbReference type="Pfam" id="PF13705">
    <property type="entry name" value="TRC8_N"/>
    <property type="match status" value="1"/>
</dbReference>
<dbReference type="GO" id="GO:0005802">
    <property type="term" value="C:trans-Golgi network"/>
    <property type="evidence" value="ECO:0007669"/>
    <property type="project" value="EnsemblMetazoa"/>
</dbReference>
<keyword evidence="13" id="KW-1185">Reference proteome</keyword>
<feature type="region of interest" description="Disordered" evidence="9">
    <location>
        <begin position="639"/>
        <end position="674"/>
    </location>
</feature>
<reference evidence="12" key="1">
    <citation type="submission" date="2014-09" db="EMBL/GenBank/DDBJ databases">
        <authorList>
            <person name="Aslett A.Martin."/>
        </authorList>
    </citation>
    <scope>NUCLEOTIDE SEQUENCE</scope>
    <source>
        <strain evidence="12">ED321 Heterogonic</strain>
    </source>
</reference>
<dbReference type="PANTHER" id="PTHR22763:SF191">
    <property type="entry name" value="RING FINGER PROTEIN 145 HOMOLOG"/>
    <property type="match status" value="1"/>
</dbReference>
<keyword evidence="7 10" id="KW-0472">Membrane</keyword>
<dbReference type="InterPro" id="IPR050731">
    <property type="entry name" value="HRD1_E3_ubiq-ligases"/>
</dbReference>
<evidence type="ECO:0000313" key="13">
    <source>
        <dbReference type="Proteomes" id="UP000035682"/>
    </source>
</evidence>
<evidence type="ECO:0000256" key="2">
    <source>
        <dbReference type="ARBA" id="ARBA00022692"/>
    </source>
</evidence>
<feature type="transmembrane region" description="Helical" evidence="10">
    <location>
        <begin position="81"/>
        <end position="101"/>
    </location>
</feature>
<dbReference type="Proteomes" id="UP000035682">
    <property type="component" value="Unplaced"/>
</dbReference>
<keyword evidence="2 10" id="KW-0812">Transmembrane</keyword>
<proteinExistence type="predicted"/>
<dbReference type="PANTHER" id="PTHR22763">
    <property type="entry name" value="RING ZINC FINGER PROTEIN"/>
    <property type="match status" value="1"/>
</dbReference>
<keyword evidence="4 8" id="KW-0863">Zinc-finger</keyword>
<dbReference type="PROSITE" id="PS50089">
    <property type="entry name" value="ZF_RING_2"/>
    <property type="match status" value="1"/>
</dbReference>
<evidence type="ECO:0000256" key="4">
    <source>
        <dbReference type="ARBA" id="ARBA00022771"/>
    </source>
</evidence>
<feature type="transmembrane region" description="Helical" evidence="10">
    <location>
        <begin position="433"/>
        <end position="460"/>
    </location>
</feature>
<dbReference type="OrthoDB" id="4348522at2759"/>
<name>A0A090LDQ4_STRRB</name>
<dbReference type="GO" id="GO:0005801">
    <property type="term" value="C:cis-Golgi network"/>
    <property type="evidence" value="ECO:0007669"/>
    <property type="project" value="EnsemblMetazoa"/>
</dbReference>
<feature type="domain" description="RING-type" evidence="11">
    <location>
        <begin position="564"/>
        <end position="602"/>
    </location>
</feature>
<dbReference type="RefSeq" id="XP_024507131.1">
    <property type="nucleotide sequence ID" value="XM_024653678.1"/>
</dbReference>
<dbReference type="SMART" id="SM00184">
    <property type="entry name" value="RING"/>
    <property type="match status" value="1"/>
</dbReference>
<feature type="transmembrane region" description="Helical" evidence="10">
    <location>
        <begin position="487"/>
        <end position="509"/>
    </location>
</feature>
<protein>
    <submittedName>
        <fullName evidence="12 14">RING finger protein 145</fullName>
    </submittedName>
</protein>
<evidence type="ECO:0000256" key="8">
    <source>
        <dbReference type="PROSITE-ProRule" id="PRU00175"/>
    </source>
</evidence>
<sequence length="702" mass="79780">MEFGVGTLGNGFLDDHKHFILPLFETVLRLPGPLLLELWWRKKNMNFTQITEDVFNNESLQYLDSTRILEFVHSRNLDDSVAVMLSYSILFICGVILLIPLRKLFTIYTHLSSFMLFAFGYYMSSCYIEGEQNSENDSLRLDSFVKLERHGSYIAAQVALAVFQSCLLKLTSDFEIPILPIYVLPIFGRMCGVPKDSLIVLHNISCCMNFLIICGFIYYIVPLLNREIKNGLKKVRTIIIVRGIGYGAVMIFKRLRLIQLLTTSWITMLITKMVYEYYGKERSIDDLGSALIATIADCTCTPISLLSLALTVSQICKLIVVGIQYVIFNNERGIEREGHQGYTEALTLLLLCAQAGLLGMKTEQKTFMLTLVLFIVLSALFQSLYNLLEPQMLALASSRSATKFRHIKSLIFSFILAISPIIMSFTLMDILPIDLWCVIIVANCTLTSIRTISTIIIYLLTVIENKAMEPWELLDDLIFFCRTLTRFLELFLATFVVLHGIFASFYGYWSTISITIMTFHTYFNVYKNTQTGIATIKARFTAVNKIKQLPKISGKKLEECEDLCAICFMEMRREARITPCKHVFHGYCLKKWMFVKTVCPLCYNSLSSKEEAEMIEGNGNDGELQRLLAGQNPINQNNININNLNMSNSERSSSISSDDSSEDSMTDSSETGVNLDTMMLNSNVGQRMYFNATATMDDWESE</sequence>
<reference evidence="13" key="2">
    <citation type="submission" date="2014-09" db="EMBL/GenBank/DDBJ databases">
        <authorList>
            <person name="Martin A.A."/>
        </authorList>
    </citation>
    <scope>NUCLEOTIDE SEQUENCE</scope>
    <source>
        <strain evidence="13">ED321</strain>
    </source>
</reference>
<feature type="transmembrane region" description="Helical" evidence="10">
    <location>
        <begin position="311"/>
        <end position="329"/>
    </location>
</feature>
<feature type="transmembrane region" description="Helical" evidence="10">
    <location>
        <begin position="235"/>
        <end position="252"/>
    </location>
</feature>
<keyword evidence="6 10" id="KW-1133">Transmembrane helix</keyword>
<dbReference type="InterPro" id="IPR013083">
    <property type="entry name" value="Znf_RING/FYVE/PHD"/>
</dbReference>
<dbReference type="Gene3D" id="3.30.40.10">
    <property type="entry name" value="Zinc/RING finger domain, C3HC4 (zinc finger)"/>
    <property type="match status" value="1"/>
</dbReference>
<dbReference type="GeneID" id="36380296"/>
<keyword evidence="3" id="KW-0479">Metal-binding</keyword>
<dbReference type="CTD" id="36380296"/>
<dbReference type="GO" id="GO:0016020">
    <property type="term" value="C:membrane"/>
    <property type="evidence" value="ECO:0007669"/>
    <property type="project" value="UniProtKB-SubCell"/>
</dbReference>
<dbReference type="eggNOG" id="KOG0802">
    <property type="taxonomic scope" value="Eukaryota"/>
</dbReference>
<keyword evidence="5" id="KW-0862">Zinc</keyword>
<evidence type="ECO:0000256" key="7">
    <source>
        <dbReference type="ARBA" id="ARBA00023136"/>
    </source>
</evidence>
<dbReference type="OMA" id="SPWKHFR"/>
<reference evidence="14" key="3">
    <citation type="submission" date="2020-12" db="UniProtKB">
        <authorList>
            <consortium name="WormBaseParasite"/>
        </authorList>
    </citation>
    <scope>IDENTIFICATION</scope>
</reference>
<dbReference type="InterPro" id="IPR011016">
    <property type="entry name" value="Znf_RING-CH"/>
</dbReference>
<feature type="transmembrane region" description="Helical" evidence="10">
    <location>
        <begin position="409"/>
        <end position="427"/>
    </location>
</feature>
<dbReference type="GO" id="GO:0008270">
    <property type="term" value="F:zinc ion binding"/>
    <property type="evidence" value="ECO:0007669"/>
    <property type="project" value="UniProtKB-KW"/>
</dbReference>
<dbReference type="AlphaFoldDB" id="A0A090LDQ4"/>
<organism evidence="12">
    <name type="scientific">Strongyloides ratti</name>
    <name type="common">Parasitic roundworm</name>
    <dbReference type="NCBI Taxonomy" id="34506"/>
    <lineage>
        <taxon>Eukaryota</taxon>
        <taxon>Metazoa</taxon>
        <taxon>Ecdysozoa</taxon>
        <taxon>Nematoda</taxon>
        <taxon>Chromadorea</taxon>
        <taxon>Rhabditida</taxon>
        <taxon>Tylenchina</taxon>
        <taxon>Panagrolaimomorpha</taxon>
        <taxon>Strongyloidoidea</taxon>
        <taxon>Strongyloididae</taxon>
        <taxon>Strongyloides</taxon>
    </lineage>
</organism>
<evidence type="ECO:0000256" key="3">
    <source>
        <dbReference type="ARBA" id="ARBA00022723"/>
    </source>
</evidence>
<dbReference type="GO" id="GO:0043161">
    <property type="term" value="P:proteasome-mediated ubiquitin-dependent protein catabolic process"/>
    <property type="evidence" value="ECO:0007669"/>
    <property type="project" value="TreeGrafter"/>
</dbReference>
<evidence type="ECO:0000256" key="5">
    <source>
        <dbReference type="ARBA" id="ARBA00022833"/>
    </source>
</evidence>
<dbReference type="GO" id="GO:0036503">
    <property type="term" value="P:ERAD pathway"/>
    <property type="evidence" value="ECO:0007669"/>
    <property type="project" value="TreeGrafter"/>
</dbReference>
<evidence type="ECO:0000313" key="14">
    <source>
        <dbReference type="WBParaSite" id="SRAE_2000259200.1"/>
    </source>
</evidence>
<evidence type="ECO:0000313" key="15">
    <source>
        <dbReference type="WormBase" id="SRAE_2000259200"/>
    </source>
</evidence>
<dbReference type="EMBL" id="LN609529">
    <property type="protein sequence ID" value="CEF67931.1"/>
    <property type="molecule type" value="Genomic_DNA"/>
</dbReference>
<dbReference type="SUPFAM" id="SSF57850">
    <property type="entry name" value="RING/U-box"/>
    <property type="match status" value="1"/>
</dbReference>
<feature type="compositionally biased region" description="Low complexity" evidence="9">
    <location>
        <begin position="639"/>
        <end position="658"/>
    </location>
</feature>
<evidence type="ECO:0000256" key="9">
    <source>
        <dbReference type="SAM" id="MobiDB-lite"/>
    </source>
</evidence>
<feature type="transmembrane region" description="Helical" evidence="10">
    <location>
        <begin position="20"/>
        <end position="40"/>
    </location>
</feature>
<evidence type="ECO:0000256" key="1">
    <source>
        <dbReference type="ARBA" id="ARBA00004141"/>
    </source>
</evidence>
<feature type="transmembrane region" description="Helical" evidence="10">
    <location>
        <begin position="107"/>
        <end position="130"/>
    </location>
</feature>
<dbReference type="InterPro" id="IPR025754">
    <property type="entry name" value="TRC8_N_dom"/>
</dbReference>
<dbReference type="SMART" id="SM00744">
    <property type="entry name" value="RINGv"/>
    <property type="match status" value="1"/>
</dbReference>
<dbReference type="STRING" id="34506.A0A090LDQ4"/>
<gene>
    <name evidence="12 14 15" type="ORF">SRAE_2000259200</name>
</gene>